<gene>
    <name evidence="3" type="ORF">Gasu_14560</name>
</gene>
<evidence type="ECO:0000313" key="3">
    <source>
        <dbReference type="EMBL" id="EME31210.1"/>
    </source>
</evidence>
<keyword evidence="2" id="KW-0472">Membrane</keyword>
<proteinExistence type="predicted"/>
<organism evidence="3 4">
    <name type="scientific">Galdieria sulphuraria</name>
    <name type="common">Red alga</name>
    <dbReference type="NCBI Taxonomy" id="130081"/>
    <lineage>
        <taxon>Eukaryota</taxon>
        <taxon>Rhodophyta</taxon>
        <taxon>Bangiophyceae</taxon>
        <taxon>Galdieriales</taxon>
        <taxon>Galdieriaceae</taxon>
        <taxon>Galdieria</taxon>
    </lineage>
</organism>
<evidence type="ECO:0000256" key="1">
    <source>
        <dbReference type="SAM" id="MobiDB-lite"/>
    </source>
</evidence>
<reference evidence="4" key="1">
    <citation type="journal article" date="2013" name="Science">
        <title>Gene transfer from bacteria and archaea facilitated evolution of an extremophilic eukaryote.</title>
        <authorList>
            <person name="Schonknecht G."/>
            <person name="Chen W.H."/>
            <person name="Ternes C.M."/>
            <person name="Barbier G.G."/>
            <person name="Shrestha R.P."/>
            <person name="Stanke M."/>
            <person name="Brautigam A."/>
            <person name="Baker B.J."/>
            <person name="Banfield J.F."/>
            <person name="Garavito R.M."/>
            <person name="Carr K."/>
            <person name="Wilkerson C."/>
            <person name="Rensing S.A."/>
            <person name="Gagneul D."/>
            <person name="Dickenson N.E."/>
            <person name="Oesterhelt C."/>
            <person name="Lercher M.J."/>
            <person name="Weber A.P."/>
        </authorList>
    </citation>
    <scope>NUCLEOTIDE SEQUENCE [LARGE SCALE GENOMIC DNA]</scope>
    <source>
        <strain evidence="4">074W</strain>
    </source>
</reference>
<dbReference type="Proteomes" id="UP000030680">
    <property type="component" value="Unassembled WGS sequence"/>
</dbReference>
<feature type="transmembrane region" description="Helical" evidence="2">
    <location>
        <begin position="184"/>
        <end position="205"/>
    </location>
</feature>
<dbReference type="Gramene" id="EME31210">
    <property type="protein sequence ID" value="EME31210"/>
    <property type="gene ID" value="Gasu_14560"/>
</dbReference>
<feature type="region of interest" description="Disordered" evidence="1">
    <location>
        <begin position="246"/>
        <end position="342"/>
    </location>
</feature>
<dbReference type="GeneID" id="17089876"/>
<name>M2X454_GALSU</name>
<dbReference type="EMBL" id="KB454493">
    <property type="protein sequence ID" value="EME31210.1"/>
    <property type="molecule type" value="Genomic_DNA"/>
</dbReference>
<accession>M2X454</accession>
<protein>
    <submittedName>
        <fullName evidence="3">Uncharacterized protein</fullName>
    </submittedName>
</protein>
<sequence>MLDCHVMWEKRKTSNETCLQYLFIVDVGNNCTVSKANKYFAPPLRDWRVGVFQKPSPFTATWRQKSSKYILMNHSLNDVCIRLCRRFQQDGLVRQSLSLCRRGVLTLASVCTVLSAKPFCMSAETNLMSPSSLLVPQETCTTAVRKFSRNSDDRKSMLTLATTIQPILRTQGKTEKSLDFNTLLALYFLTFIALVRLCFLLVTYFQQRRKEQQIQRENEAGAESVSTLADDKDAIENFRRRMNEFSVETDEDEDDELESEEEELRNGRRRSIDGRRFSGGWRKGGMGTKQPSSSSSIVFERPNDPKERPSSGVSPEQIEMLKRMYGGDINVDDNEKDKKNPK</sequence>
<feature type="compositionally biased region" description="Acidic residues" evidence="1">
    <location>
        <begin position="247"/>
        <end position="263"/>
    </location>
</feature>
<keyword evidence="2" id="KW-0812">Transmembrane</keyword>
<dbReference type="RefSeq" id="XP_005707730.1">
    <property type="nucleotide sequence ID" value="XM_005707673.1"/>
</dbReference>
<dbReference type="OrthoDB" id="10433912at2759"/>
<keyword evidence="2" id="KW-1133">Transmembrane helix</keyword>
<evidence type="ECO:0000313" key="4">
    <source>
        <dbReference type="Proteomes" id="UP000030680"/>
    </source>
</evidence>
<keyword evidence="4" id="KW-1185">Reference proteome</keyword>
<feature type="compositionally biased region" description="Basic and acidic residues" evidence="1">
    <location>
        <begin position="264"/>
        <end position="276"/>
    </location>
</feature>
<feature type="compositionally biased region" description="Basic and acidic residues" evidence="1">
    <location>
        <begin position="333"/>
        <end position="342"/>
    </location>
</feature>
<evidence type="ECO:0000256" key="2">
    <source>
        <dbReference type="SAM" id="Phobius"/>
    </source>
</evidence>
<dbReference type="KEGG" id="gsl:Gasu_14560"/>
<dbReference type="AlphaFoldDB" id="M2X454"/>